<comment type="caution">
    <text evidence="2">The sequence shown here is derived from an EMBL/GenBank/DDBJ whole genome shotgun (WGS) entry which is preliminary data.</text>
</comment>
<organism evidence="2 3">
    <name type="scientific">Lymnaea stagnalis</name>
    <name type="common">Great pond snail</name>
    <name type="synonym">Helix stagnalis</name>
    <dbReference type="NCBI Taxonomy" id="6523"/>
    <lineage>
        <taxon>Eukaryota</taxon>
        <taxon>Metazoa</taxon>
        <taxon>Spiralia</taxon>
        <taxon>Lophotrochozoa</taxon>
        <taxon>Mollusca</taxon>
        <taxon>Gastropoda</taxon>
        <taxon>Heterobranchia</taxon>
        <taxon>Euthyneura</taxon>
        <taxon>Panpulmonata</taxon>
        <taxon>Hygrophila</taxon>
        <taxon>Lymnaeoidea</taxon>
        <taxon>Lymnaeidae</taxon>
        <taxon>Lymnaea</taxon>
    </lineage>
</organism>
<sequence>MVRVMCLALALFLGPCLSQLHLGPIDTSLKCYHCSAMDPLPACLSGLPRLCSLNEVCSVTYSPSNEYEIKCLDALRCLDETANYDRLCTGGGVAVQGKCRRCCETNECVRNITNLMHQVVDPGMFCPGQCSVTDTAACLPSGTRCFSEEFCRIDVDDTFQIMGTCKPDQELQKCHDDKERQPCWIPSHPLNHMTRCVVDCCNTPDCLTGYFGSHFGSFPLTVTTTASSTTLQHDKPFFCYRSTHNVFNTMVTTECSEQFCMLTVEDNSSGGRQITRNCSSKALCDDLSLSKSLKNQKCRDYIKNPSVLHNEDLTCNFCCTEDLCNYNITFENLYLNLI</sequence>
<keyword evidence="3" id="KW-1185">Reference proteome</keyword>
<evidence type="ECO:0000313" key="3">
    <source>
        <dbReference type="Proteomes" id="UP001497497"/>
    </source>
</evidence>
<name>A0AAV2H7P2_LYMST</name>
<dbReference type="Proteomes" id="UP001497497">
    <property type="component" value="Unassembled WGS sequence"/>
</dbReference>
<keyword evidence="1" id="KW-0732">Signal</keyword>
<proteinExistence type="predicted"/>
<dbReference type="EMBL" id="CAXITT010000052">
    <property type="protein sequence ID" value="CAL1529620.1"/>
    <property type="molecule type" value="Genomic_DNA"/>
</dbReference>
<gene>
    <name evidence="2" type="ORF">GSLYS_00003775001</name>
</gene>
<dbReference type="AlphaFoldDB" id="A0AAV2H7P2"/>
<feature type="signal peptide" evidence="1">
    <location>
        <begin position="1"/>
        <end position="18"/>
    </location>
</feature>
<feature type="chain" id="PRO_5043472199" evidence="1">
    <location>
        <begin position="19"/>
        <end position="338"/>
    </location>
</feature>
<evidence type="ECO:0000313" key="2">
    <source>
        <dbReference type="EMBL" id="CAL1529620.1"/>
    </source>
</evidence>
<protein>
    <submittedName>
        <fullName evidence="2">Uncharacterized protein</fullName>
    </submittedName>
</protein>
<evidence type="ECO:0000256" key="1">
    <source>
        <dbReference type="SAM" id="SignalP"/>
    </source>
</evidence>
<accession>A0AAV2H7P2</accession>
<reference evidence="2 3" key="1">
    <citation type="submission" date="2024-04" db="EMBL/GenBank/DDBJ databases">
        <authorList>
            <consortium name="Genoscope - CEA"/>
            <person name="William W."/>
        </authorList>
    </citation>
    <scope>NUCLEOTIDE SEQUENCE [LARGE SCALE GENOMIC DNA]</scope>
</reference>